<dbReference type="GeneID" id="68900921"/>
<keyword evidence="7" id="KW-1185">Reference proteome</keyword>
<dbReference type="EMBL" id="JAJPPU010000003">
    <property type="protein sequence ID" value="MCD8474018.1"/>
    <property type="molecule type" value="Genomic_DNA"/>
</dbReference>
<evidence type="ECO:0000259" key="2">
    <source>
        <dbReference type="Pfam" id="PF05707"/>
    </source>
</evidence>
<dbReference type="InterPro" id="IPR008900">
    <property type="entry name" value="Zot_N"/>
</dbReference>
<reference evidence="4" key="2">
    <citation type="submission" date="2021-11" db="EMBL/GenBank/DDBJ databases">
        <title>Genome sequence of Xylella taiwanensis PLS432.</title>
        <authorList>
            <person name="Weng L.-W."/>
            <person name="Su C.-C."/>
            <person name="Tsai C.-W."/>
            <person name="Kuo C.-H."/>
        </authorList>
    </citation>
    <scope>NUCLEOTIDE SEQUENCE</scope>
    <source>
        <strain evidence="4">PLS432</strain>
    </source>
</reference>
<comment type="caution">
    <text evidence="3">The sequence shown here is derived from an EMBL/GenBank/DDBJ whole genome shotgun (WGS) entry which is preliminary data.</text>
</comment>
<evidence type="ECO:0000313" key="4">
    <source>
        <dbReference type="EMBL" id="MCD8473877.1"/>
    </source>
</evidence>
<dbReference type="Proteomes" id="UP000020406">
    <property type="component" value="Unassembled WGS sequence"/>
</dbReference>
<evidence type="ECO:0000313" key="7">
    <source>
        <dbReference type="Proteomes" id="UP001430701"/>
    </source>
</evidence>
<evidence type="ECO:0000313" key="3">
    <source>
        <dbReference type="EMBL" id="EWS76975.1"/>
    </source>
</evidence>
<gene>
    <name evidence="3" type="ORF">AF72_13250</name>
    <name evidence="4" type="ORF">LPH55_10540</name>
    <name evidence="5" type="ORF">LPH55_11260</name>
</gene>
<dbReference type="Gene3D" id="3.40.50.300">
    <property type="entry name" value="P-loop containing nucleotide triphosphate hydrolases"/>
    <property type="match status" value="1"/>
</dbReference>
<evidence type="ECO:0000313" key="6">
    <source>
        <dbReference type="Proteomes" id="UP000020406"/>
    </source>
</evidence>
<dbReference type="EMBL" id="JDSQ01000043">
    <property type="protein sequence ID" value="EWS76975.1"/>
    <property type="molecule type" value="Genomic_DNA"/>
</dbReference>
<dbReference type="InterPro" id="IPR027417">
    <property type="entry name" value="P-loop_NTPase"/>
</dbReference>
<dbReference type="Proteomes" id="UP001430701">
    <property type="component" value="Unassembled WGS sequence"/>
</dbReference>
<dbReference type="RefSeq" id="WP_069636227.1">
    <property type="nucleotide sequence ID" value="NZ_CP053627.1"/>
</dbReference>
<dbReference type="Pfam" id="PF05707">
    <property type="entry name" value="Zot"/>
    <property type="match status" value="1"/>
</dbReference>
<keyword evidence="1" id="KW-0472">Membrane</keyword>
<keyword evidence="1" id="KW-0812">Transmembrane</keyword>
<dbReference type="OrthoDB" id="8809170at2"/>
<feature type="non-terminal residue" evidence="3">
    <location>
        <position position="382"/>
    </location>
</feature>
<sequence length="382" mass="42191">MPIHLLTGSPGHGKTALMVELLLAESKRAERPIFAAGIDGLQPGLASVLGDPRQWNAKDSQGDYLVAAGAIIFIDEAWKWFGHLHDASRQPTPPHVLDLAEHRHRGLDFVWTTQQTGQLYPFVRGLIGQHTHVKRRFGTGWIDVWTWGELIDNVKSSSSRERAQYVLRRLPSQAYGFYRSAQVHTIKARLPFKVFLLPGVVVVAIVCIVVSYRALRPASFSTVVTGAQERPTAELAKPGATASPRFVEGERGEGPRWQTVTAYAKDHLPRFASMPWTAPIYDHRSPTTDPQLICMSGGEGLDAQGVFKGLSCTCYTEQGTLYEIADGECRRIARRGPVYNPYREPSQEQGVVQQAHRPVLPMQRAGGEHVILATGHGQGVLP</sequence>
<reference evidence="3 6" key="1">
    <citation type="journal article" date="2014" name="Genome Announc.">
        <title>Draft Genome Sequence of Xylella fastidiosa Pear Leaf Scorch Strain in Taiwan.</title>
        <authorList>
            <person name="Su C.C."/>
            <person name="Deng W.L."/>
            <person name="Jan F.J."/>
            <person name="Chang C.J."/>
            <person name="Huang H."/>
            <person name="Chen J."/>
        </authorList>
    </citation>
    <scope>NUCLEOTIDE SEQUENCE [LARGE SCALE GENOMIC DNA]</scope>
    <source>
        <strain evidence="3 6">PLS229</strain>
    </source>
</reference>
<accession>Z9JF15</accession>
<keyword evidence="1" id="KW-1133">Transmembrane helix</keyword>
<proteinExistence type="predicted"/>
<evidence type="ECO:0000313" key="5">
    <source>
        <dbReference type="EMBL" id="MCD8474018.1"/>
    </source>
</evidence>
<name>Z9JF15_9GAMM</name>
<dbReference type="EMBL" id="JAJPPU010000002">
    <property type="protein sequence ID" value="MCD8473877.1"/>
    <property type="molecule type" value="Genomic_DNA"/>
</dbReference>
<protein>
    <submittedName>
        <fullName evidence="4">Zonular occludens toxin domain-containing protein</fullName>
    </submittedName>
</protein>
<dbReference type="KEGG" id="xtw:AB672_05690"/>
<organism evidence="3 6">
    <name type="scientific">Xylella taiwanensis</name>
    <dbReference type="NCBI Taxonomy" id="1444770"/>
    <lineage>
        <taxon>Bacteria</taxon>
        <taxon>Pseudomonadati</taxon>
        <taxon>Pseudomonadota</taxon>
        <taxon>Gammaproteobacteria</taxon>
        <taxon>Lysobacterales</taxon>
        <taxon>Lysobacteraceae</taxon>
        <taxon>Xylella</taxon>
    </lineage>
</organism>
<evidence type="ECO:0000256" key="1">
    <source>
        <dbReference type="SAM" id="Phobius"/>
    </source>
</evidence>
<dbReference type="STRING" id="1444770.AF72_13250"/>
<dbReference type="KEGG" id="xtw:AB672_06425"/>
<feature type="domain" description="Zona occludens toxin N-terminal" evidence="2">
    <location>
        <begin position="3"/>
        <end position="182"/>
    </location>
</feature>
<dbReference type="AlphaFoldDB" id="Z9JF15"/>
<feature type="transmembrane region" description="Helical" evidence="1">
    <location>
        <begin position="194"/>
        <end position="215"/>
    </location>
</feature>
<dbReference type="SUPFAM" id="SSF52540">
    <property type="entry name" value="P-loop containing nucleoside triphosphate hydrolases"/>
    <property type="match status" value="1"/>
</dbReference>
<dbReference type="eggNOG" id="COG4128">
    <property type="taxonomic scope" value="Bacteria"/>
</dbReference>